<organism>
    <name type="scientific">Serpula lacrymans var. lacrymans (strain S7.9)</name>
    <name type="common">Dry rot fungus</name>
    <dbReference type="NCBI Taxonomy" id="578457"/>
    <lineage>
        <taxon>Eukaryota</taxon>
        <taxon>Fungi</taxon>
        <taxon>Dikarya</taxon>
        <taxon>Basidiomycota</taxon>
        <taxon>Agaricomycotina</taxon>
        <taxon>Agaricomycetes</taxon>
        <taxon>Agaricomycetidae</taxon>
        <taxon>Boletales</taxon>
        <taxon>Coniophorineae</taxon>
        <taxon>Serpulaceae</taxon>
        <taxon>Serpula</taxon>
    </lineage>
</organism>
<evidence type="ECO:0000313" key="2">
    <source>
        <dbReference type="EMBL" id="EGO30128.1"/>
    </source>
</evidence>
<dbReference type="KEGG" id="sla:SERLADRAFT_412280"/>
<keyword evidence="1" id="KW-1133">Transmembrane helix</keyword>
<dbReference type="Proteomes" id="UP000008064">
    <property type="component" value="Unassembled WGS sequence"/>
</dbReference>
<keyword evidence="1" id="KW-0812">Transmembrane</keyword>
<dbReference type="HOGENOM" id="CLU_1143122_0_0_1"/>
<keyword evidence="1" id="KW-0472">Membrane</keyword>
<dbReference type="OrthoDB" id="2664448at2759"/>
<protein>
    <submittedName>
        <fullName evidence="2">Uncharacterized protein</fullName>
    </submittedName>
</protein>
<dbReference type="AlphaFoldDB" id="F8ND44"/>
<dbReference type="GeneID" id="18813031"/>
<name>F8ND44_SERL9</name>
<accession>F8ND44</accession>
<feature type="transmembrane region" description="Helical" evidence="1">
    <location>
        <begin position="31"/>
        <end position="52"/>
    </location>
</feature>
<dbReference type="EMBL" id="GL945428">
    <property type="protein sequence ID" value="EGO30128.1"/>
    <property type="molecule type" value="Genomic_DNA"/>
</dbReference>
<proteinExistence type="predicted"/>
<dbReference type="RefSeq" id="XP_007312012.1">
    <property type="nucleotide sequence ID" value="XM_007311950.1"/>
</dbReference>
<reference evidence="2" key="1">
    <citation type="submission" date="2011-04" db="EMBL/GenBank/DDBJ databases">
        <title>Evolution of plant cell wall degrading machinery underlies the functional diversity of forest fungi.</title>
        <authorList>
            <consortium name="US DOE Joint Genome Institute (JGI-PGF)"/>
            <person name="Eastwood D.C."/>
            <person name="Floudas D."/>
            <person name="Binder M."/>
            <person name="Majcherczyk A."/>
            <person name="Schneider P."/>
            <person name="Aerts A."/>
            <person name="Asiegbu F.O."/>
            <person name="Baker S.E."/>
            <person name="Barry K."/>
            <person name="Bendiksby M."/>
            <person name="Blumentritt M."/>
            <person name="Coutinho P.M."/>
            <person name="Cullen D."/>
            <person name="Cullen D."/>
            <person name="Gathman A."/>
            <person name="Goodell B."/>
            <person name="Henrissat B."/>
            <person name="Ihrmark K."/>
            <person name="Kauserud H."/>
            <person name="Kohler A."/>
            <person name="LaButti K."/>
            <person name="Lapidus A."/>
            <person name="Lavin J.L."/>
            <person name="Lee Y.-H."/>
            <person name="Lindquist E."/>
            <person name="Lilly W."/>
            <person name="Lucas S."/>
            <person name="Morin E."/>
            <person name="Murat C."/>
            <person name="Oguiza J.A."/>
            <person name="Park J."/>
            <person name="Pisabarro A.G."/>
            <person name="Riley R."/>
            <person name="Rosling A."/>
            <person name="Salamov A."/>
            <person name="Schmidt O."/>
            <person name="Schmutz J."/>
            <person name="Skrede I."/>
            <person name="Stenlid J."/>
            <person name="Wiebenga A."/>
            <person name="Xie X."/>
            <person name="Kues U."/>
            <person name="Hibbett D.S."/>
            <person name="Hoffmeister D."/>
            <person name="Hogberg N."/>
            <person name="Martin F."/>
            <person name="Grigoriev I.V."/>
            <person name="Watkinson S.C."/>
        </authorList>
    </citation>
    <scope>NUCLEOTIDE SEQUENCE</scope>
    <source>
        <strain evidence="2">S7.9</strain>
    </source>
</reference>
<evidence type="ECO:0000256" key="1">
    <source>
        <dbReference type="SAM" id="Phobius"/>
    </source>
</evidence>
<gene>
    <name evidence="2" type="ORF">SERLADRAFT_412280</name>
</gene>
<sequence>MAPTTVQSFNVFPTGTPRVTSTTVTASQKRMVAISVITFLGFSLLCAVYVIYCRVSYWRKEKAFLKDHDDIFLSDDDTPRTPNWKLSHGQTYKNFVAETPGSEKTLVSKTPLIKKPAPAIPRARSGSTSPTIHAQRRATNPFEDPYTNFPSRVVRTAKLDRTPPSLTHDRLAAMMVDPKLAPVQGPLMPLQVHTSPVSRSLFEYKGQNISRSAQRSRDPVSPKYIQVLINLEVIWPRVGHRCL</sequence>